<protein>
    <recommendedName>
        <fullName evidence="4">Serine endopeptidase inhibitor</fullName>
    </recommendedName>
</protein>
<evidence type="ECO:0000256" key="1">
    <source>
        <dbReference type="SAM" id="MobiDB-lite"/>
    </source>
</evidence>
<proteinExistence type="predicted"/>
<dbReference type="Proteomes" id="UP000252085">
    <property type="component" value="Unassembled WGS sequence"/>
</dbReference>
<organism evidence="2 3">
    <name type="scientific">Nostoc punctiforme NIES-2108</name>
    <dbReference type="NCBI Taxonomy" id="1356359"/>
    <lineage>
        <taxon>Bacteria</taxon>
        <taxon>Bacillati</taxon>
        <taxon>Cyanobacteriota</taxon>
        <taxon>Cyanophyceae</taxon>
        <taxon>Nostocales</taxon>
        <taxon>Nostocaceae</taxon>
        <taxon>Nostoc</taxon>
    </lineage>
</organism>
<dbReference type="AlphaFoldDB" id="A0A367RNG9"/>
<evidence type="ECO:0008006" key="4">
    <source>
        <dbReference type="Google" id="ProtNLM"/>
    </source>
</evidence>
<dbReference type="NCBIfam" id="NF033738">
    <property type="entry name" value="microvirid_RiPP"/>
    <property type="match status" value="1"/>
</dbReference>
<dbReference type="EMBL" id="LXQE01000136">
    <property type="protein sequence ID" value="RCJ37589.1"/>
    <property type="molecule type" value="Genomic_DNA"/>
</dbReference>
<comment type="caution">
    <text evidence="2">The sequence shown here is derived from an EMBL/GenBank/DDBJ whole genome shotgun (WGS) entry which is preliminary data.</text>
</comment>
<dbReference type="InterPro" id="IPR022217">
    <property type="entry name" value="Prot_inh_I10_marinostatin"/>
</dbReference>
<gene>
    <name evidence="2" type="ORF">A6769_11850</name>
</gene>
<sequence length="98" mass="10691">MSENKPEELNAQAVPFFARFLEGQSLEDLSDEDSKAIIGGGCNNATKKNKDELVQTLKFPSDQEDGAVTKKYPSDSDEYAVTQKYPSDGDDSSPSKPV</sequence>
<name>A0A367RNG9_NOSPU</name>
<evidence type="ECO:0000313" key="2">
    <source>
        <dbReference type="EMBL" id="RCJ37589.1"/>
    </source>
</evidence>
<dbReference type="Pfam" id="PF12559">
    <property type="entry name" value="Inhibitor_I10"/>
    <property type="match status" value="1"/>
</dbReference>
<evidence type="ECO:0000313" key="3">
    <source>
        <dbReference type="Proteomes" id="UP000252085"/>
    </source>
</evidence>
<accession>A0A367RNG9</accession>
<reference evidence="2 3" key="1">
    <citation type="submission" date="2016-04" db="EMBL/GenBank/DDBJ databases">
        <authorList>
            <person name="Evans L.H."/>
            <person name="Alamgir A."/>
            <person name="Owens N."/>
            <person name="Weber N.D."/>
            <person name="Virtaneva K."/>
            <person name="Barbian K."/>
            <person name="Babar A."/>
            <person name="Rosenke K."/>
        </authorList>
    </citation>
    <scope>NUCLEOTIDE SEQUENCE [LARGE SCALE GENOMIC DNA]</scope>
    <source>
        <strain evidence="2">NIES-2108</strain>
    </source>
</reference>
<feature type="region of interest" description="Disordered" evidence="1">
    <location>
        <begin position="57"/>
        <end position="98"/>
    </location>
</feature>